<name>A0ABR4MWL6_9FUNG</name>
<reference evidence="3 4" key="1">
    <citation type="submission" date="2023-09" db="EMBL/GenBank/DDBJ databases">
        <title>Pangenome analysis of Batrachochytrium dendrobatidis and related Chytrids.</title>
        <authorList>
            <person name="Yacoub M.N."/>
            <person name="Stajich J.E."/>
            <person name="James T.Y."/>
        </authorList>
    </citation>
    <scope>NUCLEOTIDE SEQUENCE [LARGE SCALE GENOMIC DNA]</scope>
    <source>
        <strain evidence="3 4">JEL0888</strain>
    </source>
</reference>
<proteinExistence type="predicted"/>
<feature type="region of interest" description="Disordered" evidence="1">
    <location>
        <begin position="44"/>
        <end position="64"/>
    </location>
</feature>
<keyword evidence="4" id="KW-1185">Reference proteome</keyword>
<keyword evidence="2" id="KW-1133">Transmembrane helix</keyword>
<feature type="transmembrane region" description="Helical" evidence="2">
    <location>
        <begin position="7"/>
        <end position="28"/>
    </location>
</feature>
<dbReference type="Proteomes" id="UP001527925">
    <property type="component" value="Unassembled WGS sequence"/>
</dbReference>
<dbReference type="EMBL" id="JADGIZ020000094">
    <property type="protein sequence ID" value="KAL2911662.1"/>
    <property type="molecule type" value="Genomic_DNA"/>
</dbReference>
<evidence type="ECO:0000256" key="1">
    <source>
        <dbReference type="SAM" id="MobiDB-lite"/>
    </source>
</evidence>
<sequence length="64" mass="6426">MDLVDKLLGWVVLPFLNGAAMGTLGILYRFGFGARRQVAAASASAAPLAAAGPAAAGPATARRQ</sequence>
<protein>
    <submittedName>
        <fullName evidence="3">Uncharacterized protein</fullName>
    </submittedName>
</protein>
<organism evidence="3 4">
    <name type="scientific">Polyrhizophydium stewartii</name>
    <dbReference type="NCBI Taxonomy" id="2732419"/>
    <lineage>
        <taxon>Eukaryota</taxon>
        <taxon>Fungi</taxon>
        <taxon>Fungi incertae sedis</taxon>
        <taxon>Chytridiomycota</taxon>
        <taxon>Chytridiomycota incertae sedis</taxon>
        <taxon>Chytridiomycetes</taxon>
        <taxon>Rhizophydiales</taxon>
        <taxon>Rhizophydiales incertae sedis</taxon>
        <taxon>Polyrhizophydium</taxon>
    </lineage>
</organism>
<accession>A0ABR4MWL6</accession>
<keyword evidence="2" id="KW-0472">Membrane</keyword>
<evidence type="ECO:0000313" key="3">
    <source>
        <dbReference type="EMBL" id="KAL2911662.1"/>
    </source>
</evidence>
<keyword evidence="2" id="KW-0812">Transmembrane</keyword>
<evidence type="ECO:0000256" key="2">
    <source>
        <dbReference type="SAM" id="Phobius"/>
    </source>
</evidence>
<comment type="caution">
    <text evidence="3">The sequence shown here is derived from an EMBL/GenBank/DDBJ whole genome shotgun (WGS) entry which is preliminary data.</text>
</comment>
<gene>
    <name evidence="3" type="ORF">HK105_208870</name>
</gene>
<evidence type="ECO:0000313" key="4">
    <source>
        <dbReference type="Proteomes" id="UP001527925"/>
    </source>
</evidence>